<feature type="transmembrane region" description="Helical" evidence="1">
    <location>
        <begin position="116"/>
        <end position="132"/>
    </location>
</feature>
<dbReference type="Proteomes" id="UP000037029">
    <property type="component" value="Chromosome"/>
</dbReference>
<evidence type="ECO:0000313" key="5">
    <source>
        <dbReference type="Proteomes" id="UP000037029"/>
    </source>
</evidence>
<dbReference type="Proteomes" id="UP000028534">
    <property type="component" value="Unassembled WGS sequence"/>
</dbReference>
<accession>A0A084EHZ0</accession>
<dbReference type="RefSeq" id="WP_037521000.1">
    <property type="nucleotide sequence ID" value="NZ_CP020925.1"/>
</dbReference>
<name>A0A084EHZ0_SPHYA</name>
<keyword evidence="1" id="KW-0472">Membrane</keyword>
<keyword evidence="1" id="KW-0812">Transmembrane</keyword>
<feature type="transmembrane region" description="Helical" evidence="1">
    <location>
        <begin position="12"/>
        <end position="33"/>
    </location>
</feature>
<dbReference type="STRING" id="13690.AX777_03870"/>
<dbReference type="AlphaFoldDB" id="A0A084EHZ0"/>
<dbReference type="PATRIC" id="fig|13690.10.peg.3409"/>
<sequence length="135" mass="14280">MSHADPAHLRGGARAILTAGPLFVTLYLAADLYRRIPDAITVDLGILIILPLILLFALIFGPLVAAIPIIIGTTSMRVLAYHCPLFAPRAFWLLAGAAVGFGVAYGCDLLGEFPDLSFALIATSGLSGWLAYTPE</sequence>
<evidence type="ECO:0000313" key="3">
    <source>
        <dbReference type="EMBL" id="KEZ17582.1"/>
    </source>
</evidence>
<evidence type="ECO:0000313" key="2">
    <source>
        <dbReference type="EMBL" id="ATP18926.1"/>
    </source>
</evidence>
<reference evidence="3 4" key="1">
    <citation type="submission" date="2014-03" db="EMBL/GenBank/DDBJ databases">
        <title>Genome sequence of Sphingobium yanoikuyae B1.</title>
        <authorList>
            <person name="Gan H.M."/>
            <person name="Gan H.Y."/>
            <person name="Savka M.A."/>
        </authorList>
    </citation>
    <scope>NUCLEOTIDE SEQUENCE [LARGE SCALE GENOMIC DNA]</scope>
    <source>
        <strain evidence="3 4">B1</strain>
    </source>
</reference>
<protein>
    <submittedName>
        <fullName evidence="3">Uncharacterized protein</fullName>
    </submittedName>
</protein>
<feature type="transmembrane region" description="Helical" evidence="1">
    <location>
        <begin position="45"/>
        <end position="71"/>
    </location>
</feature>
<gene>
    <name evidence="2" type="ORF">BV87_11265</name>
    <name evidence="3" type="ORF">CP98_03329</name>
</gene>
<evidence type="ECO:0000313" key="4">
    <source>
        <dbReference type="Proteomes" id="UP000028534"/>
    </source>
</evidence>
<proteinExistence type="predicted"/>
<keyword evidence="1" id="KW-1133">Transmembrane helix</keyword>
<dbReference type="EMBL" id="CP020925">
    <property type="protein sequence ID" value="ATP18926.1"/>
    <property type="molecule type" value="Genomic_DNA"/>
</dbReference>
<organism evidence="3 4">
    <name type="scientific">Sphingobium yanoikuyae</name>
    <name type="common">Sphingomonas yanoikuyae</name>
    <dbReference type="NCBI Taxonomy" id="13690"/>
    <lineage>
        <taxon>Bacteria</taxon>
        <taxon>Pseudomonadati</taxon>
        <taxon>Pseudomonadota</taxon>
        <taxon>Alphaproteobacteria</taxon>
        <taxon>Sphingomonadales</taxon>
        <taxon>Sphingomonadaceae</taxon>
        <taxon>Sphingobium</taxon>
    </lineage>
</organism>
<evidence type="ECO:0000256" key="1">
    <source>
        <dbReference type="SAM" id="Phobius"/>
    </source>
</evidence>
<dbReference type="eggNOG" id="ENOG5032KJ5">
    <property type="taxonomic scope" value="Bacteria"/>
</dbReference>
<reference evidence="2 5" key="2">
    <citation type="submission" date="2017-04" db="EMBL/GenBank/DDBJ databases">
        <title>Characterization, genome and methylation analysis of a phthalic acid esters degrading strain Sphingobium yanoikuyae SHJ.</title>
        <authorList>
            <person name="Feng L."/>
        </authorList>
    </citation>
    <scope>NUCLEOTIDE SEQUENCE [LARGE SCALE GENOMIC DNA]</scope>
    <source>
        <strain evidence="2 5">SHJ</strain>
    </source>
</reference>
<dbReference type="EMBL" id="JGVR01000021">
    <property type="protein sequence ID" value="KEZ17582.1"/>
    <property type="molecule type" value="Genomic_DNA"/>
</dbReference>